<evidence type="ECO:0000259" key="10">
    <source>
        <dbReference type="PROSITE" id="PS51898"/>
    </source>
</evidence>
<evidence type="ECO:0000256" key="4">
    <source>
        <dbReference type="ARBA" id="ARBA00022829"/>
    </source>
</evidence>
<comment type="subunit">
    <text evidence="9">Forms a cyclic heterotetrameric complex composed of two molecules of XerC and two molecules of XerD.</text>
</comment>
<evidence type="ECO:0000256" key="8">
    <source>
        <dbReference type="ARBA" id="ARBA00023306"/>
    </source>
</evidence>
<feature type="active site" description="O-(3'-phospho-DNA)-tyrosine intermediate" evidence="9">
    <location>
        <position position="315"/>
    </location>
</feature>
<comment type="similarity">
    <text evidence="9">Belongs to the 'phage' integrase family. XerC subfamily.</text>
</comment>
<dbReference type="SUPFAM" id="SSF56349">
    <property type="entry name" value="DNA breaking-rejoining enzymes"/>
    <property type="match status" value="1"/>
</dbReference>
<feature type="domain" description="Core-binding (CB)" evidence="11">
    <location>
        <begin position="37"/>
        <end position="124"/>
    </location>
</feature>
<dbReference type="InterPro" id="IPR010998">
    <property type="entry name" value="Integrase_recombinase_N"/>
</dbReference>
<dbReference type="InterPro" id="IPR002104">
    <property type="entry name" value="Integrase_catalytic"/>
</dbReference>
<gene>
    <name evidence="9" type="primary">xerC</name>
    <name evidence="12" type="ORF">GCM10022257_17950</name>
</gene>
<evidence type="ECO:0000256" key="7">
    <source>
        <dbReference type="ARBA" id="ARBA00023172"/>
    </source>
</evidence>
<organism evidence="12 13">
    <name type="scientific">Hyunsoonleella aestuarii</name>
    <dbReference type="NCBI Taxonomy" id="912802"/>
    <lineage>
        <taxon>Bacteria</taxon>
        <taxon>Pseudomonadati</taxon>
        <taxon>Bacteroidota</taxon>
        <taxon>Flavobacteriia</taxon>
        <taxon>Flavobacteriales</taxon>
        <taxon>Flavobacteriaceae</taxon>
    </lineage>
</organism>
<comment type="caution">
    <text evidence="12">The sequence shown here is derived from an EMBL/GenBank/DDBJ whole genome shotgun (WGS) entry which is preliminary data.</text>
</comment>
<name>A0ABP8EBU7_9FLAO</name>
<keyword evidence="5 9" id="KW-0229">DNA integration</keyword>
<comment type="subcellular location">
    <subcellularLocation>
        <location evidence="1 9">Cytoplasm</location>
    </subcellularLocation>
</comment>
<evidence type="ECO:0000256" key="6">
    <source>
        <dbReference type="ARBA" id="ARBA00023125"/>
    </source>
</evidence>
<sequence>MFEYNRFPLRWEFFLHSNQIKDCIFKQKEYKRLINPSYSSLSLQPFTDYLLLEKNYSTLTINAYENDLKGFSSFLEDEYETKDINQVNYSQIRSWIVFLVEKELSNRSINRKISSLNTYYKFLLKTGDIALNPLAKHKALKTSKKVQVPFSEQEIKTVLDDLEFDNSFEGARDRSIIELFYSTGIRRIELVDLKLTSVNFQNKTLKVLGKRNKERIVPLLESTVKSMQTYLKFRAELSNVEDSSFLFLTKKGIKIYETLVYRIINDYFSKASSKVKKSPHILRHSFATHLLNQGADLNAVKELLGHSSLAATQVYTHNSIAELKKVHVNAHPRSKK</sequence>
<dbReference type="InterPro" id="IPR013762">
    <property type="entry name" value="Integrase-like_cat_sf"/>
</dbReference>
<dbReference type="InterPro" id="IPR044068">
    <property type="entry name" value="CB"/>
</dbReference>
<keyword evidence="2 9" id="KW-0963">Cytoplasm</keyword>
<evidence type="ECO:0000256" key="1">
    <source>
        <dbReference type="ARBA" id="ARBA00004496"/>
    </source>
</evidence>
<dbReference type="PANTHER" id="PTHR30349">
    <property type="entry name" value="PHAGE INTEGRASE-RELATED"/>
    <property type="match status" value="1"/>
</dbReference>
<dbReference type="PROSITE" id="PS51900">
    <property type="entry name" value="CB"/>
    <property type="match status" value="1"/>
</dbReference>
<reference evidence="13" key="1">
    <citation type="journal article" date="2019" name="Int. J. Syst. Evol. Microbiol.">
        <title>The Global Catalogue of Microorganisms (GCM) 10K type strain sequencing project: providing services to taxonomists for standard genome sequencing and annotation.</title>
        <authorList>
            <consortium name="The Broad Institute Genomics Platform"/>
            <consortium name="The Broad Institute Genome Sequencing Center for Infectious Disease"/>
            <person name="Wu L."/>
            <person name="Ma J."/>
        </authorList>
    </citation>
    <scope>NUCLEOTIDE SEQUENCE [LARGE SCALE GENOMIC DNA]</scope>
    <source>
        <strain evidence="13">JCM 17452</strain>
    </source>
</reference>
<protein>
    <recommendedName>
        <fullName evidence="9">Tyrosine recombinase XerC</fullName>
    </recommendedName>
</protein>
<keyword evidence="7 9" id="KW-0233">DNA recombination</keyword>
<comment type="function">
    <text evidence="9">Site-specific tyrosine recombinase, which acts by catalyzing the cutting and rejoining of the recombining DNA molecules. The XerC-XerD complex is essential to convert dimers of the bacterial chromosome into monomers to permit their segregation at cell division. It also contributes to the segregational stability of plasmids.</text>
</comment>
<evidence type="ECO:0000313" key="13">
    <source>
        <dbReference type="Proteomes" id="UP001500027"/>
    </source>
</evidence>
<keyword evidence="8 9" id="KW-0131">Cell cycle</keyword>
<feature type="active site" evidence="9">
    <location>
        <position position="280"/>
    </location>
</feature>
<dbReference type="Pfam" id="PF00589">
    <property type="entry name" value="Phage_integrase"/>
    <property type="match status" value="1"/>
</dbReference>
<dbReference type="HAMAP" id="MF_01808">
    <property type="entry name" value="Recomb_XerC_XerD"/>
    <property type="match status" value="1"/>
</dbReference>
<dbReference type="Pfam" id="PF02899">
    <property type="entry name" value="Phage_int_SAM_1"/>
    <property type="match status" value="1"/>
</dbReference>
<dbReference type="PANTHER" id="PTHR30349:SF77">
    <property type="entry name" value="TYROSINE RECOMBINASE XERC"/>
    <property type="match status" value="1"/>
</dbReference>
<keyword evidence="4 9" id="KW-0159">Chromosome partition</keyword>
<feature type="active site" evidence="9">
    <location>
        <position position="210"/>
    </location>
</feature>
<dbReference type="Gene3D" id="1.10.443.10">
    <property type="entry name" value="Intergrase catalytic core"/>
    <property type="match status" value="1"/>
</dbReference>
<accession>A0ABP8EBU7</accession>
<evidence type="ECO:0000256" key="5">
    <source>
        <dbReference type="ARBA" id="ARBA00022908"/>
    </source>
</evidence>
<dbReference type="InterPro" id="IPR023009">
    <property type="entry name" value="Tyrosine_recombinase_XerC/XerD"/>
</dbReference>
<evidence type="ECO:0000256" key="2">
    <source>
        <dbReference type="ARBA" id="ARBA00022490"/>
    </source>
</evidence>
<dbReference type="PROSITE" id="PS51898">
    <property type="entry name" value="TYR_RECOMBINASE"/>
    <property type="match status" value="1"/>
</dbReference>
<dbReference type="InterPro" id="IPR011010">
    <property type="entry name" value="DNA_brk_join_enz"/>
</dbReference>
<dbReference type="Proteomes" id="UP001500027">
    <property type="component" value="Unassembled WGS sequence"/>
</dbReference>
<dbReference type="InterPro" id="IPR004107">
    <property type="entry name" value="Integrase_SAM-like_N"/>
</dbReference>
<feature type="active site" evidence="9">
    <location>
        <position position="283"/>
    </location>
</feature>
<evidence type="ECO:0000259" key="11">
    <source>
        <dbReference type="PROSITE" id="PS51900"/>
    </source>
</evidence>
<feature type="active site" evidence="9">
    <location>
        <position position="186"/>
    </location>
</feature>
<keyword evidence="6 9" id="KW-0238">DNA-binding</keyword>
<keyword evidence="13" id="KW-1185">Reference proteome</keyword>
<evidence type="ECO:0000313" key="12">
    <source>
        <dbReference type="EMBL" id="GAA4269694.1"/>
    </source>
</evidence>
<dbReference type="InterPro" id="IPR050090">
    <property type="entry name" value="Tyrosine_recombinase_XerCD"/>
</dbReference>
<keyword evidence="3 9" id="KW-0132">Cell division</keyword>
<evidence type="ECO:0000256" key="9">
    <source>
        <dbReference type="HAMAP-Rule" id="MF_01808"/>
    </source>
</evidence>
<dbReference type="Gene3D" id="1.10.150.130">
    <property type="match status" value="1"/>
</dbReference>
<feature type="active site" evidence="9">
    <location>
        <position position="306"/>
    </location>
</feature>
<proteinExistence type="inferred from homology"/>
<evidence type="ECO:0000256" key="3">
    <source>
        <dbReference type="ARBA" id="ARBA00022618"/>
    </source>
</evidence>
<dbReference type="EMBL" id="BAABAV010000001">
    <property type="protein sequence ID" value="GAA4269694.1"/>
    <property type="molecule type" value="Genomic_DNA"/>
</dbReference>
<feature type="domain" description="Tyr recombinase" evidence="10">
    <location>
        <begin position="145"/>
        <end position="328"/>
    </location>
</feature>